<dbReference type="GO" id="GO:0005886">
    <property type="term" value="C:plasma membrane"/>
    <property type="evidence" value="ECO:0007669"/>
    <property type="project" value="UniProtKB-SubCell"/>
</dbReference>
<evidence type="ECO:0000256" key="1">
    <source>
        <dbReference type="ARBA" id="ARBA00004651"/>
    </source>
</evidence>
<evidence type="ECO:0000313" key="10">
    <source>
        <dbReference type="EMBL" id="BAH75481.1"/>
    </source>
</evidence>
<dbReference type="InterPro" id="IPR050250">
    <property type="entry name" value="Macrolide_Exporter_MacB"/>
</dbReference>
<dbReference type="AlphaFoldDB" id="C4XRD6"/>
<dbReference type="InterPro" id="IPR003838">
    <property type="entry name" value="ABC3_permease_C"/>
</dbReference>
<keyword evidence="2" id="KW-1003">Cell membrane</keyword>
<keyword evidence="11" id="KW-1185">Reference proteome</keyword>
<dbReference type="GO" id="GO:0022857">
    <property type="term" value="F:transmembrane transporter activity"/>
    <property type="evidence" value="ECO:0007669"/>
    <property type="project" value="TreeGrafter"/>
</dbReference>
<comment type="subcellular location">
    <subcellularLocation>
        <location evidence="1">Cell membrane</location>
        <topology evidence="1">Multi-pass membrane protein</topology>
    </subcellularLocation>
</comment>
<protein>
    <submittedName>
        <fullName evidence="10">ABC transporter permease protein</fullName>
    </submittedName>
</protein>
<name>C4XRD6_SOLM1</name>
<dbReference type="PANTHER" id="PTHR30572:SF4">
    <property type="entry name" value="ABC TRANSPORTER PERMEASE YTRF"/>
    <property type="match status" value="1"/>
</dbReference>
<organism evidence="10 11">
    <name type="scientific">Solidesulfovibrio magneticus (strain ATCC 700980 / DSM 13731 / RS-1)</name>
    <name type="common">Desulfovibrio magneticus</name>
    <dbReference type="NCBI Taxonomy" id="573370"/>
    <lineage>
        <taxon>Bacteria</taxon>
        <taxon>Pseudomonadati</taxon>
        <taxon>Thermodesulfobacteriota</taxon>
        <taxon>Desulfovibrionia</taxon>
        <taxon>Desulfovibrionales</taxon>
        <taxon>Desulfovibrionaceae</taxon>
        <taxon>Solidesulfovibrio</taxon>
    </lineage>
</organism>
<evidence type="ECO:0000256" key="2">
    <source>
        <dbReference type="ARBA" id="ARBA00022475"/>
    </source>
</evidence>
<feature type="domain" description="ABC3 transporter permease C-terminal" evidence="9">
    <location>
        <begin position="228"/>
        <end position="340"/>
    </location>
</feature>
<evidence type="ECO:0000256" key="6">
    <source>
        <dbReference type="ARBA" id="ARBA00038076"/>
    </source>
</evidence>
<feature type="region of interest" description="Disordered" evidence="7">
    <location>
        <begin position="1"/>
        <end position="29"/>
    </location>
</feature>
<feature type="transmembrane region" description="Helical" evidence="8">
    <location>
        <begin position="157"/>
        <end position="184"/>
    </location>
</feature>
<keyword evidence="3 8" id="KW-0812">Transmembrane</keyword>
<dbReference type="STRING" id="573370.DMR_19900"/>
<comment type="similarity">
    <text evidence="6">Belongs to the ABC-4 integral membrane protein family.</text>
</comment>
<sequence>MPLAAGGRPPPRTPRNNGKRGKWGGEGLVGELPRLPRVRRLPATPATLSRRSPAYPKNHAFVVVCSCRRLGKGCGFCHNDETIPNGSTGRVMRPACRGITDYKPALAGIGWRMLQAEGASSNQTGKSARIARQVVLPFGKSLEISIKSIKVRFFRSMITVASLVLAVAFLSFILTGANVAAGLLRSGEPRLRLALVEAGYDLPSLPPPGVVAQDEAGKLSASPKERWIVILSLLVCTVGIVNAQLMAVTERFREIGTMKCLGALDRFILRLFLLEAGMQGLVGAFIGAILGVVVGLLVGLVRFGLAAAANLSPLDVLATLGISVAVGAGLSLLGVVYPAAVAARMRPIEAMRAQE</sequence>
<feature type="transmembrane region" description="Helical" evidence="8">
    <location>
        <begin position="320"/>
        <end position="343"/>
    </location>
</feature>
<dbReference type="Pfam" id="PF02687">
    <property type="entry name" value="FtsX"/>
    <property type="match status" value="1"/>
</dbReference>
<evidence type="ECO:0000256" key="8">
    <source>
        <dbReference type="SAM" id="Phobius"/>
    </source>
</evidence>
<evidence type="ECO:0000256" key="7">
    <source>
        <dbReference type="SAM" id="MobiDB-lite"/>
    </source>
</evidence>
<keyword evidence="4 8" id="KW-1133">Transmembrane helix</keyword>
<dbReference type="eggNOG" id="COG0577">
    <property type="taxonomic scope" value="Bacteria"/>
</dbReference>
<proteinExistence type="inferred from homology"/>
<evidence type="ECO:0000259" key="9">
    <source>
        <dbReference type="Pfam" id="PF02687"/>
    </source>
</evidence>
<reference evidence="10 11" key="1">
    <citation type="journal article" date="2009" name="Genome Res.">
        <title>Whole genome sequence of Desulfovibrio magneticus strain RS-1 revealed common gene clusters in magnetotactic bacteria.</title>
        <authorList>
            <person name="Nakazawa H."/>
            <person name="Arakaki A."/>
            <person name="Narita-Yamada S."/>
            <person name="Yashiro I."/>
            <person name="Jinno K."/>
            <person name="Aoki N."/>
            <person name="Tsuruyama A."/>
            <person name="Okamura Y."/>
            <person name="Tanikawa S."/>
            <person name="Fujita N."/>
            <person name="Takeyama H."/>
            <person name="Matsunaga T."/>
        </authorList>
    </citation>
    <scope>NUCLEOTIDE SEQUENCE [LARGE SCALE GENOMIC DNA]</scope>
    <source>
        <strain evidence="11">ATCC 700980 / DSM 13731 / RS-1</strain>
    </source>
</reference>
<evidence type="ECO:0000313" key="11">
    <source>
        <dbReference type="Proteomes" id="UP000009071"/>
    </source>
</evidence>
<dbReference type="KEGG" id="dma:DMR_19900"/>
<dbReference type="HOGENOM" id="CLU_066831_0_0_7"/>
<evidence type="ECO:0000256" key="3">
    <source>
        <dbReference type="ARBA" id="ARBA00022692"/>
    </source>
</evidence>
<keyword evidence="5 8" id="KW-0472">Membrane</keyword>
<feature type="transmembrane region" description="Helical" evidence="8">
    <location>
        <begin position="267"/>
        <end position="300"/>
    </location>
</feature>
<evidence type="ECO:0000256" key="4">
    <source>
        <dbReference type="ARBA" id="ARBA00022989"/>
    </source>
</evidence>
<gene>
    <name evidence="10" type="ordered locus">DMR_19900</name>
</gene>
<dbReference type="PANTHER" id="PTHR30572">
    <property type="entry name" value="MEMBRANE COMPONENT OF TRANSPORTER-RELATED"/>
    <property type="match status" value="1"/>
</dbReference>
<accession>C4XRD6</accession>
<evidence type="ECO:0000256" key="5">
    <source>
        <dbReference type="ARBA" id="ARBA00023136"/>
    </source>
</evidence>
<dbReference type="Proteomes" id="UP000009071">
    <property type="component" value="Chromosome"/>
</dbReference>
<dbReference type="EMBL" id="AP010904">
    <property type="protein sequence ID" value="BAH75481.1"/>
    <property type="molecule type" value="Genomic_DNA"/>
</dbReference>
<feature type="transmembrane region" description="Helical" evidence="8">
    <location>
        <begin position="227"/>
        <end position="247"/>
    </location>
</feature>